<dbReference type="GeneID" id="85471483"/>
<name>A0AAJ0EHM1_9PEZI</name>
<feature type="compositionally biased region" description="Low complexity" evidence="1">
    <location>
        <begin position="66"/>
        <end position="87"/>
    </location>
</feature>
<accession>A0AAJ0EHM1</accession>
<dbReference type="AlphaFoldDB" id="A0AAJ0EHM1"/>
<gene>
    <name evidence="2" type="ORF">BDP81DRAFT_371015</name>
</gene>
<feature type="region of interest" description="Disordered" evidence="1">
    <location>
        <begin position="61"/>
        <end position="87"/>
    </location>
</feature>
<dbReference type="RefSeq" id="XP_060447766.1">
    <property type="nucleotide sequence ID" value="XM_060586621.1"/>
</dbReference>
<organism evidence="2 3">
    <name type="scientific">Colletotrichum phormii</name>
    <dbReference type="NCBI Taxonomy" id="359342"/>
    <lineage>
        <taxon>Eukaryota</taxon>
        <taxon>Fungi</taxon>
        <taxon>Dikarya</taxon>
        <taxon>Ascomycota</taxon>
        <taxon>Pezizomycotina</taxon>
        <taxon>Sordariomycetes</taxon>
        <taxon>Hypocreomycetidae</taxon>
        <taxon>Glomerellales</taxon>
        <taxon>Glomerellaceae</taxon>
        <taxon>Colletotrichum</taxon>
        <taxon>Colletotrichum acutatum species complex</taxon>
    </lineage>
</organism>
<dbReference type="EMBL" id="JAHMHQ010000006">
    <property type="protein sequence ID" value="KAK1639159.1"/>
    <property type="molecule type" value="Genomic_DNA"/>
</dbReference>
<protein>
    <submittedName>
        <fullName evidence="2">Uncharacterized protein</fullName>
    </submittedName>
</protein>
<evidence type="ECO:0000313" key="3">
    <source>
        <dbReference type="Proteomes" id="UP001243989"/>
    </source>
</evidence>
<dbReference type="Proteomes" id="UP001243989">
    <property type="component" value="Unassembled WGS sequence"/>
</dbReference>
<proteinExistence type="predicted"/>
<evidence type="ECO:0000313" key="2">
    <source>
        <dbReference type="EMBL" id="KAK1639159.1"/>
    </source>
</evidence>
<feature type="non-terminal residue" evidence="2">
    <location>
        <position position="1"/>
    </location>
</feature>
<evidence type="ECO:0000256" key="1">
    <source>
        <dbReference type="SAM" id="MobiDB-lite"/>
    </source>
</evidence>
<comment type="caution">
    <text evidence="2">The sequence shown here is derived from an EMBL/GenBank/DDBJ whole genome shotgun (WGS) entry which is preliminary data.</text>
</comment>
<sequence length="87" mass="9356">PSSGQSASSGLLYVDFPTASAAPCVFALPCSSTQAPSKSRQVALHLSIPHRFNVNCSYNHLQTKHSPSTTTTPRRTTTRPTLRSITK</sequence>
<reference evidence="2" key="1">
    <citation type="submission" date="2021-06" db="EMBL/GenBank/DDBJ databases">
        <title>Comparative genomics, transcriptomics and evolutionary studies reveal genomic signatures of adaptation to plant cell wall in hemibiotrophic fungi.</title>
        <authorList>
            <consortium name="DOE Joint Genome Institute"/>
            <person name="Baroncelli R."/>
            <person name="Diaz J.F."/>
            <person name="Benocci T."/>
            <person name="Peng M."/>
            <person name="Battaglia E."/>
            <person name="Haridas S."/>
            <person name="Andreopoulos W."/>
            <person name="Labutti K."/>
            <person name="Pangilinan J."/>
            <person name="Floch G.L."/>
            <person name="Makela M.R."/>
            <person name="Henrissat B."/>
            <person name="Grigoriev I.V."/>
            <person name="Crouch J.A."/>
            <person name="De Vries R.P."/>
            <person name="Sukno S.A."/>
            <person name="Thon M.R."/>
        </authorList>
    </citation>
    <scope>NUCLEOTIDE SEQUENCE</scope>
    <source>
        <strain evidence="2">CBS 102054</strain>
    </source>
</reference>
<keyword evidence="3" id="KW-1185">Reference proteome</keyword>